<dbReference type="SUPFAM" id="SSF47413">
    <property type="entry name" value="lambda repressor-like DNA-binding domains"/>
    <property type="match status" value="1"/>
</dbReference>
<dbReference type="Proteomes" id="UP000494172">
    <property type="component" value="Unassembled WGS sequence"/>
</dbReference>
<dbReference type="PROSITE" id="PS50943">
    <property type="entry name" value="HTH_CROC1"/>
    <property type="match status" value="1"/>
</dbReference>
<protein>
    <submittedName>
        <fullName evidence="2">XRE family transcriptional regulator</fullName>
    </submittedName>
</protein>
<dbReference type="Gene3D" id="1.10.260.40">
    <property type="entry name" value="lambda repressor-like DNA-binding domains"/>
    <property type="match status" value="1"/>
</dbReference>
<dbReference type="CDD" id="cd00093">
    <property type="entry name" value="HTH_XRE"/>
    <property type="match status" value="1"/>
</dbReference>
<accession>A0A9Q9SF34</accession>
<evidence type="ECO:0000313" key="2">
    <source>
        <dbReference type="EMBL" id="VWB25217.1"/>
    </source>
</evidence>
<dbReference type="EMBL" id="CABVPX010000003">
    <property type="protein sequence ID" value="VWB25217.1"/>
    <property type="molecule type" value="Genomic_DNA"/>
</dbReference>
<dbReference type="GO" id="GO:0003677">
    <property type="term" value="F:DNA binding"/>
    <property type="evidence" value="ECO:0007669"/>
    <property type="project" value="InterPro"/>
</dbReference>
<dbReference type="AlphaFoldDB" id="A0A9Q9SF34"/>
<proteinExistence type="predicted"/>
<evidence type="ECO:0000313" key="3">
    <source>
        <dbReference type="Proteomes" id="UP000494172"/>
    </source>
</evidence>
<dbReference type="InterPro" id="IPR010982">
    <property type="entry name" value="Lambda_DNA-bd_dom_sf"/>
</dbReference>
<sequence length="177" mass="19277">MQDSPYIHALLNPCLGARMQLNEIGQAVAKRRAELALTQARLAKLAGLSRLTVNQLESGKLNELGINKLIPLLALLGIELVTRARPAQRDLYKAVVSANVSCKGELTERRLVDALATGHIPAGYASQFAVILDEVPLPVVVQAAEEAAERSGTPLLSIWKNLAAWSQALHLYRKVWI</sequence>
<feature type="domain" description="HTH cro/C1-type" evidence="1">
    <location>
        <begin position="28"/>
        <end position="83"/>
    </location>
</feature>
<reference evidence="2 3" key="1">
    <citation type="submission" date="2019-09" db="EMBL/GenBank/DDBJ databases">
        <authorList>
            <person name="Depoorter E."/>
        </authorList>
    </citation>
    <scope>NUCLEOTIDE SEQUENCE [LARGE SCALE GENOMIC DNA]</scope>
    <source>
        <strain evidence="2">LMG 24066</strain>
    </source>
</reference>
<dbReference type="InterPro" id="IPR001387">
    <property type="entry name" value="Cro/C1-type_HTH"/>
</dbReference>
<evidence type="ECO:0000259" key="1">
    <source>
        <dbReference type="PROSITE" id="PS50943"/>
    </source>
</evidence>
<comment type="caution">
    <text evidence="2">The sequence shown here is derived from an EMBL/GenBank/DDBJ whole genome shotgun (WGS) entry which is preliminary data.</text>
</comment>
<organism evidence="2 3">
    <name type="scientific">Burkholderia arboris</name>
    <dbReference type="NCBI Taxonomy" id="488730"/>
    <lineage>
        <taxon>Bacteria</taxon>
        <taxon>Pseudomonadati</taxon>
        <taxon>Pseudomonadota</taxon>
        <taxon>Betaproteobacteria</taxon>
        <taxon>Burkholderiales</taxon>
        <taxon>Burkholderiaceae</taxon>
        <taxon>Burkholderia</taxon>
        <taxon>Burkholderia cepacia complex</taxon>
    </lineage>
</organism>
<name>A0A9Q9SF34_9BURK</name>
<dbReference type="RefSeq" id="WP_233464123.1">
    <property type="nucleotide sequence ID" value="NZ_CABVPX010000003.1"/>
</dbReference>
<dbReference type="SMART" id="SM00530">
    <property type="entry name" value="HTH_XRE"/>
    <property type="match status" value="1"/>
</dbReference>
<dbReference type="Pfam" id="PF01381">
    <property type="entry name" value="HTH_3"/>
    <property type="match status" value="1"/>
</dbReference>
<gene>
    <name evidence="2" type="ORF">BAR24066_01031</name>
</gene>